<dbReference type="Pfam" id="PF21627">
    <property type="entry name" value="BTH_I2711-like"/>
    <property type="match status" value="1"/>
</dbReference>
<reference evidence="1 2" key="1">
    <citation type="submission" date="2019-12" db="EMBL/GenBank/DDBJ databases">
        <title>Paraburkholderia acidiphila 7Q-K02 sp. nov and Paraburkholderia acidisoli DHF22 sp. nov., two strains isolated from forest soil.</title>
        <authorList>
            <person name="Gao Z."/>
            <person name="Qiu L."/>
        </authorList>
    </citation>
    <scope>NUCLEOTIDE SEQUENCE [LARGE SCALE GENOMIC DNA]</scope>
    <source>
        <strain evidence="1 2">DHF22</strain>
    </source>
</reference>
<dbReference type="InterPro" id="IPR048850">
    <property type="entry name" value="BTH_I2711-like"/>
</dbReference>
<accession>A0A7Z2GHV7</accession>
<organism evidence="1 2">
    <name type="scientific">Paraburkholderia acidisoli</name>
    <dbReference type="NCBI Taxonomy" id="2571748"/>
    <lineage>
        <taxon>Bacteria</taxon>
        <taxon>Pseudomonadati</taxon>
        <taxon>Pseudomonadota</taxon>
        <taxon>Betaproteobacteria</taxon>
        <taxon>Burkholderiales</taxon>
        <taxon>Burkholderiaceae</taxon>
        <taxon>Paraburkholderia</taxon>
    </lineage>
</organism>
<dbReference type="RefSeq" id="WP_158951128.1">
    <property type="nucleotide sequence ID" value="NZ_CP046913.1"/>
</dbReference>
<sequence>MSRPSAIALIVKSRKALLADASERLPADATRLHNAAERLLSVLLDVRAGRVDTFELTEPTRMHVVISAD</sequence>
<dbReference type="AlphaFoldDB" id="A0A7Z2GHV7"/>
<evidence type="ECO:0000313" key="1">
    <source>
        <dbReference type="EMBL" id="QGZ62097.1"/>
    </source>
</evidence>
<keyword evidence="2" id="KW-1185">Reference proteome</keyword>
<proteinExistence type="predicted"/>
<dbReference type="EMBL" id="CP046913">
    <property type="protein sequence ID" value="QGZ62097.1"/>
    <property type="molecule type" value="Genomic_DNA"/>
</dbReference>
<dbReference type="OrthoDB" id="9111915at2"/>
<dbReference type="KEGG" id="pacs:FAZ98_10355"/>
<name>A0A7Z2GHV7_9BURK</name>
<dbReference type="Gene3D" id="1.10.150.610">
    <property type="match status" value="1"/>
</dbReference>
<gene>
    <name evidence="1" type="ORF">FAZ98_10355</name>
</gene>
<protein>
    <submittedName>
        <fullName evidence="1">Uncharacterized protein</fullName>
    </submittedName>
</protein>
<evidence type="ECO:0000313" key="2">
    <source>
        <dbReference type="Proteomes" id="UP000433577"/>
    </source>
</evidence>
<dbReference type="Proteomes" id="UP000433577">
    <property type="component" value="Chromosome 1"/>
</dbReference>